<dbReference type="Gene3D" id="3.30.1020.10">
    <property type="entry name" value="Antioxidant, Horf6, Chain A, domain2"/>
    <property type="match status" value="1"/>
</dbReference>
<dbReference type="GO" id="GO:0004623">
    <property type="term" value="F:phospholipase A2 activity"/>
    <property type="evidence" value="ECO:0007669"/>
    <property type="project" value="UniProtKB-EC"/>
</dbReference>
<evidence type="ECO:0000256" key="9">
    <source>
        <dbReference type="ARBA" id="ARBA00024623"/>
    </source>
</evidence>
<dbReference type="InterPro" id="IPR045020">
    <property type="entry name" value="PRX_1cys"/>
</dbReference>
<evidence type="ECO:0000313" key="22">
    <source>
        <dbReference type="RefSeq" id="XP_019637303.1"/>
    </source>
</evidence>
<evidence type="ECO:0000256" key="4">
    <source>
        <dbReference type="ARBA" id="ARBA00022862"/>
    </source>
</evidence>
<dbReference type="Gene3D" id="3.40.30.10">
    <property type="entry name" value="Glutaredoxin"/>
    <property type="match status" value="1"/>
</dbReference>
<accession>A0A6P4ZKH3</accession>
<protein>
    <recommendedName>
        <fullName evidence="13">Peroxiredoxin-6</fullName>
        <ecNumber evidence="11">1.11.1.27</ecNumber>
        <ecNumber evidence="12">2.3.1.23</ecNumber>
        <ecNumber evidence="2">3.1.1.4</ecNumber>
    </recommendedName>
    <alternativeName>
        <fullName evidence="16">1-Cys peroxiredoxin</fullName>
    </alternativeName>
    <alternativeName>
        <fullName evidence="15">Acidic calcium-independent phospholipase A2</fullName>
    </alternativeName>
    <alternativeName>
        <fullName evidence="14">Glutathione-dependent peroxiredoxin</fullName>
    </alternativeName>
    <alternativeName>
        <fullName evidence="18">Lysophosphatidylcholine acyltransferase 5</fullName>
    </alternativeName>
    <alternativeName>
        <fullName evidence="17">Non-selenium glutathione peroxidase</fullName>
    </alternativeName>
</protein>
<evidence type="ECO:0000256" key="17">
    <source>
        <dbReference type="ARBA" id="ARBA00032330"/>
    </source>
</evidence>
<feature type="domain" description="Thioredoxin" evidence="20">
    <location>
        <begin position="56"/>
        <end position="218"/>
    </location>
</feature>
<dbReference type="KEGG" id="bbel:109479755"/>
<dbReference type="EC" id="3.1.1.4" evidence="2"/>
<evidence type="ECO:0000256" key="18">
    <source>
        <dbReference type="ARBA" id="ARBA00033065"/>
    </source>
</evidence>
<evidence type="ECO:0000259" key="20">
    <source>
        <dbReference type="PROSITE" id="PS51352"/>
    </source>
</evidence>
<dbReference type="PROSITE" id="PS51352">
    <property type="entry name" value="THIOREDOXIN_2"/>
    <property type="match status" value="1"/>
</dbReference>
<dbReference type="EC" id="1.11.1.27" evidence="11"/>
<name>A0A6P4ZKH3_BRABE</name>
<evidence type="ECO:0000256" key="13">
    <source>
        <dbReference type="ARBA" id="ARBA00026214"/>
    </source>
</evidence>
<reference evidence="22" key="1">
    <citation type="submission" date="2025-08" db="UniProtKB">
        <authorList>
            <consortium name="RefSeq"/>
        </authorList>
    </citation>
    <scope>IDENTIFICATION</scope>
    <source>
        <tissue evidence="22">Gonad</tissue>
    </source>
</reference>
<comment type="catalytic activity">
    <reaction evidence="9">
        <text>a 1-acyl-sn-glycero-3-phosphocholine + an acyl-CoA = a 1,2-diacyl-sn-glycero-3-phosphocholine + CoA</text>
        <dbReference type="Rhea" id="RHEA:12937"/>
        <dbReference type="ChEBI" id="CHEBI:57287"/>
        <dbReference type="ChEBI" id="CHEBI:57643"/>
        <dbReference type="ChEBI" id="CHEBI:58168"/>
        <dbReference type="ChEBI" id="CHEBI:58342"/>
        <dbReference type="EC" id="2.3.1.23"/>
    </reaction>
</comment>
<dbReference type="GO" id="GO:0051920">
    <property type="term" value="F:peroxiredoxin activity"/>
    <property type="evidence" value="ECO:0007669"/>
    <property type="project" value="InterPro"/>
</dbReference>
<evidence type="ECO:0000256" key="14">
    <source>
        <dbReference type="ARBA" id="ARBA00030018"/>
    </source>
</evidence>
<proteinExistence type="inferred from homology"/>
<dbReference type="OrthoDB" id="2996783at2759"/>
<dbReference type="GeneID" id="109479755"/>
<comment type="catalytic activity">
    <reaction evidence="7">
        <text>1-hexadecanoyl-sn-glycero-3-phosphocholine + hexadecanoyl-CoA = 1,2-dihexadecanoyl-sn-glycero-3-phosphocholine + CoA</text>
        <dbReference type="Rhea" id="RHEA:35983"/>
        <dbReference type="ChEBI" id="CHEBI:57287"/>
        <dbReference type="ChEBI" id="CHEBI:57379"/>
        <dbReference type="ChEBI" id="CHEBI:72998"/>
        <dbReference type="ChEBI" id="CHEBI:72999"/>
    </reaction>
    <physiologicalReaction direction="left-to-right" evidence="7">
        <dbReference type="Rhea" id="RHEA:35984"/>
    </physiologicalReaction>
</comment>
<comment type="catalytic activity">
    <reaction evidence="1">
        <text>a 1,2-diacyl-sn-glycero-3-phosphocholine + H2O = a 1-acyl-sn-glycero-3-phosphocholine + a fatty acid + H(+)</text>
        <dbReference type="Rhea" id="RHEA:15801"/>
        <dbReference type="ChEBI" id="CHEBI:15377"/>
        <dbReference type="ChEBI" id="CHEBI:15378"/>
        <dbReference type="ChEBI" id="CHEBI:28868"/>
        <dbReference type="ChEBI" id="CHEBI:57643"/>
        <dbReference type="ChEBI" id="CHEBI:58168"/>
        <dbReference type="EC" id="3.1.1.4"/>
    </reaction>
</comment>
<organism evidence="21 22">
    <name type="scientific">Branchiostoma belcheri</name>
    <name type="common">Amphioxus</name>
    <dbReference type="NCBI Taxonomy" id="7741"/>
    <lineage>
        <taxon>Eukaryota</taxon>
        <taxon>Metazoa</taxon>
        <taxon>Chordata</taxon>
        <taxon>Cephalochordata</taxon>
        <taxon>Leptocardii</taxon>
        <taxon>Amphioxiformes</taxon>
        <taxon>Branchiostomatidae</taxon>
        <taxon>Branchiostoma</taxon>
    </lineage>
</organism>
<gene>
    <name evidence="22" type="primary">LOC109479755</name>
</gene>
<keyword evidence="21" id="KW-1185">Reference proteome</keyword>
<keyword evidence="3" id="KW-0575">Peroxidase</keyword>
<keyword evidence="4" id="KW-0049">Antioxidant</keyword>
<evidence type="ECO:0000256" key="7">
    <source>
        <dbReference type="ARBA" id="ARBA00024460"/>
    </source>
</evidence>
<dbReference type="GO" id="GO:0047184">
    <property type="term" value="F:1-acylglycerophosphocholine O-acyltransferase activity"/>
    <property type="evidence" value="ECO:0007669"/>
    <property type="project" value="UniProtKB-EC"/>
</dbReference>
<dbReference type="CDD" id="cd03016">
    <property type="entry name" value="PRX_1cys"/>
    <property type="match status" value="1"/>
</dbReference>
<dbReference type="FunFam" id="3.40.30.10:FF:000011">
    <property type="entry name" value="Peroxiredoxin PRX1"/>
    <property type="match status" value="1"/>
</dbReference>
<evidence type="ECO:0000256" key="15">
    <source>
        <dbReference type="ARBA" id="ARBA00031084"/>
    </source>
</evidence>
<evidence type="ECO:0000256" key="6">
    <source>
        <dbReference type="ARBA" id="ARBA00023284"/>
    </source>
</evidence>
<comment type="similarity">
    <text evidence="10">Belongs to the peroxiredoxin family. Prx6 subfamily.</text>
</comment>
<sequence length="273" mass="30559">MGSFASRSCAEINVTTPEVKVTENFSRVVSHSAQNGGKGSSQRKFFKQYGPFLRMPNIGDIFPNFRAMTTEGEIDFYDWLGNSWGILFSHPGDFTPVCTSELGRAAQLMPEFRKRGIKIIGLSCSSVRDHEAWIPDILTYTGLQGPMPFPIISDEKRELAVGLGMLDPEFKDDKGMPMTCRALFVIGPDKKMKMSILYPALSGRNFSEILRVVDSLQLTDLKKVSTPVDWKYGEDCMIDVSVPRAYEDQLFPQGVTVKTLPSGKDYFRTTPMP</sequence>
<evidence type="ECO:0000256" key="10">
    <source>
        <dbReference type="ARBA" id="ARBA00025719"/>
    </source>
</evidence>
<evidence type="ECO:0000256" key="2">
    <source>
        <dbReference type="ARBA" id="ARBA00013278"/>
    </source>
</evidence>
<dbReference type="SUPFAM" id="SSF52833">
    <property type="entry name" value="Thioredoxin-like"/>
    <property type="match status" value="1"/>
</dbReference>
<dbReference type="EC" id="2.3.1.23" evidence="12"/>
<evidence type="ECO:0000313" key="21">
    <source>
        <dbReference type="Proteomes" id="UP000515135"/>
    </source>
</evidence>
<dbReference type="Pfam" id="PF00578">
    <property type="entry name" value="AhpC-TSA"/>
    <property type="match status" value="1"/>
</dbReference>
<comment type="catalytic activity">
    <reaction evidence="19">
        <text>1,2-dihexadecanoyl-sn-glycero-3-phosphocholine + H2O = 1-hexadecanoyl-sn-glycero-3-phosphocholine + hexadecanoate + H(+)</text>
        <dbReference type="Rhea" id="RHEA:41223"/>
        <dbReference type="ChEBI" id="CHEBI:7896"/>
        <dbReference type="ChEBI" id="CHEBI:15377"/>
        <dbReference type="ChEBI" id="CHEBI:15378"/>
        <dbReference type="ChEBI" id="CHEBI:72998"/>
        <dbReference type="ChEBI" id="CHEBI:72999"/>
    </reaction>
    <physiologicalReaction direction="left-to-right" evidence="19">
        <dbReference type="Rhea" id="RHEA:41224"/>
    </physiologicalReaction>
</comment>
<evidence type="ECO:0000256" key="16">
    <source>
        <dbReference type="ARBA" id="ARBA00031264"/>
    </source>
</evidence>
<evidence type="ECO:0000256" key="1">
    <source>
        <dbReference type="ARBA" id="ARBA00001604"/>
    </source>
</evidence>
<dbReference type="FunFam" id="3.30.1020.10:FF:000001">
    <property type="entry name" value="1-Cys peroxiredoxin"/>
    <property type="match status" value="1"/>
</dbReference>
<keyword evidence="5" id="KW-0560">Oxidoreductase</keyword>
<evidence type="ECO:0000256" key="11">
    <source>
        <dbReference type="ARBA" id="ARBA00026115"/>
    </source>
</evidence>
<dbReference type="PANTHER" id="PTHR43503:SF4">
    <property type="entry name" value="PEROXIREDOXIN-6"/>
    <property type="match status" value="1"/>
</dbReference>
<dbReference type="InterPro" id="IPR036249">
    <property type="entry name" value="Thioredoxin-like_sf"/>
</dbReference>
<keyword evidence="6" id="KW-0676">Redox-active center</keyword>
<dbReference type="GO" id="GO:0005739">
    <property type="term" value="C:mitochondrion"/>
    <property type="evidence" value="ECO:0007669"/>
    <property type="project" value="TreeGrafter"/>
</dbReference>
<dbReference type="Proteomes" id="UP000515135">
    <property type="component" value="Unplaced"/>
</dbReference>
<evidence type="ECO:0000256" key="5">
    <source>
        <dbReference type="ARBA" id="ARBA00023002"/>
    </source>
</evidence>
<evidence type="ECO:0000256" key="12">
    <source>
        <dbReference type="ARBA" id="ARBA00026120"/>
    </source>
</evidence>
<dbReference type="GO" id="GO:0005829">
    <property type="term" value="C:cytosol"/>
    <property type="evidence" value="ECO:0007669"/>
    <property type="project" value="TreeGrafter"/>
</dbReference>
<comment type="catalytic activity">
    <reaction evidence="8">
        <text>a hydroperoxide + 2 glutathione = an alcohol + glutathione disulfide + H2O</text>
        <dbReference type="Rhea" id="RHEA:62632"/>
        <dbReference type="ChEBI" id="CHEBI:15377"/>
        <dbReference type="ChEBI" id="CHEBI:30879"/>
        <dbReference type="ChEBI" id="CHEBI:35924"/>
        <dbReference type="ChEBI" id="CHEBI:57925"/>
        <dbReference type="ChEBI" id="CHEBI:58297"/>
        <dbReference type="EC" id="1.11.1.27"/>
    </reaction>
</comment>
<dbReference type="GO" id="GO:0045454">
    <property type="term" value="P:cell redox homeostasis"/>
    <property type="evidence" value="ECO:0007669"/>
    <property type="project" value="TreeGrafter"/>
</dbReference>
<dbReference type="RefSeq" id="XP_019637303.1">
    <property type="nucleotide sequence ID" value="XM_019781744.1"/>
</dbReference>
<evidence type="ECO:0000256" key="8">
    <source>
        <dbReference type="ARBA" id="ARBA00024523"/>
    </source>
</evidence>
<evidence type="ECO:0000256" key="3">
    <source>
        <dbReference type="ARBA" id="ARBA00022559"/>
    </source>
</evidence>
<dbReference type="InterPro" id="IPR000866">
    <property type="entry name" value="AhpC/TSA"/>
</dbReference>
<dbReference type="AlphaFoldDB" id="A0A6P4ZKH3"/>
<evidence type="ECO:0000256" key="19">
    <source>
        <dbReference type="ARBA" id="ARBA00048227"/>
    </source>
</evidence>
<dbReference type="InterPro" id="IPR013766">
    <property type="entry name" value="Thioredoxin_domain"/>
</dbReference>
<dbReference type="PANTHER" id="PTHR43503">
    <property type="entry name" value="MCG48959-RELATED"/>
    <property type="match status" value="1"/>
</dbReference>